<dbReference type="InterPro" id="IPR036388">
    <property type="entry name" value="WH-like_DNA-bd_sf"/>
</dbReference>
<dbReference type="OrthoDB" id="3237509at2"/>
<name>A0A495QRI1_9ACTN</name>
<dbReference type="PANTHER" id="PTHR42756:SF1">
    <property type="entry name" value="TRANSCRIPTIONAL REPRESSOR OF EMRAB OPERON"/>
    <property type="match status" value="1"/>
</dbReference>
<dbReference type="EMBL" id="RBWU01000002">
    <property type="protein sequence ID" value="RKS76077.1"/>
    <property type="molecule type" value="Genomic_DNA"/>
</dbReference>
<dbReference type="Pfam" id="PF12802">
    <property type="entry name" value="MarR_2"/>
    <property type="match status" value="1"/>
</dbReference>
<organism evidence="5 6">
    <name type="scientific">Actinomadura pelletieri DSM 43383</name>
    <dbReference type="NCBI Taxonomy" id="1120940"/>
    <lineage>
        <taxon>Bacteria</taxon>
        <taxon>Bacillati</taxon>
        <taxon>Actinomycetota</taxon>
        <taxon>Actinomycetes</taxon>
        <taxon>Streptosporangiales</taxon>
        <taxon>Thermomonosporaceae</taxon>
        <taxon>Actinomadura</taxon>
    </lineage>
</organism>
<dbReference type="InterPro" id="IPR036390">
    <property type="entry name" value="WH_DNA-bd_sf"/>
</dbReference>
<dbReference type="Proteomes" id="UP000274601">
    <property type="component" value="Unassembled WGS sequence"/>
</dbReference>
<evidence type="ECO:0000313" key="5">
    <source>
        <dbReference type="EMBL" id="RKS76077.1"/>
    </source>
</evidence>
<dbReference type="Gene3D" id="1.10.10.10">
    <property type="entry name" value="Winged helix-like DNA-binding domain superfamily/Winged helix DNA-binding domain"/>
    <property type="match status" value="1"/>
</dbReference>
<sequence length="167" mass="18968">MRTPDEVDSVIEQWGRERPDLDLWPVEVLGRVTRFAAIMNRSFNEVFARHGLRNGEFDVLAAIRRSGPPYTVTPSVLSAQLMLSRAGMTNRLDRLDRAGLIERRLDPDDRRSFLVTLTERGMSTVDAAMTDHAANEAGLLSSLSDRQQRQLDDVMYALLQSLRDRKP</sequence>
<comment type="caution">
    <text evidence="5">The sequence shown here is derived from an EMBL/GenBank/DDBJ whole genome shotgun (WGS) entry which is preliminary data.</text>
</comment>
<evidence type="ECO:0000256" key="2">
    <source>
        <dbReference type="ARBA" id="ARBA00023125"/>
    </source>
</evidence>
<evidence type="ECO:0000256" key="1">
    <source>
        <dbReference type="ARBA" id="ARBA00023015"/>
    </source>
</evidence>
<dbReference type="PANTHER" id="PTHR42756">
    <property type="entry name" value="TRANSCRIPTIONAL REGULATOR, MARR"/>
    <property type="match status" value="1"/>
</dbReference>
<feature type="domain" description="HTH marR-type" evidence="4">
    <location>
        <begin position="25"/>
        <end position="160"/>
    </location>
</feature>
<evidence type="ECO:0000313" key="6">
    <source>
        <dbReference type="Proteomes" id="UP000274601"/>
    </source>
</evidence>
<dbReference type="AlphaFoldDB" id="A0A495QRI1"/>
<keyword evidence="3" id="KW-0804">Transcription</keyword>
<gene>
    <name evidence="5" type="ORF">BZB76_1426</name>
</gene>
<dbReference type="SUPFAM" id="SSF46785">
    <property type="entry name" value="Winged helix' DNA-binding domain"/>
    <property type="match status" value="1"/>
</dbReference>
<evidence type="ECO:0000256" key="3">
    <source>
        <dbReference type="ARBA" id="ARBA00023163"/>
    </source>
</evidence>
<dbReference type="SMART" id="SM00347">
    <property type="entry name" value="HTH_MARR"/>
    <property type="match status" value="1"/>
</dbReference>
<proteinExistence type="predicted"/>
<reference evidence="5 6" key="1">
    <citation type="submission" date="2018-10" db="EMBL/GenBank/DDBJ databases">
        <title>Genomic Encyclopedia of Archaeal and Bacterial Type Strains, Phase II (KMG-II): from individual species to whole genera.</title>
        <authorList>
            <person name="Goeker M."/>
        </authorList>
    </citation>
    <scope>NUCLEOTIDE SEQUENCE [LARGE SCALE GENOMIC DNA]</scope>
    <source>
        <strain evidence="5 6">DSM 43383</strain>
    </source>
</reference>
<dbReference type="PROSITE" id="PS50995">
    <property type="entry name" value="HTH_MARR_2"/>
    <property type="match status" value="1"/>
</dbReference>
<dbReference type="RefSeq" id="WP_121433516.1">
    <property type="nucleotide sequence ID" value="NZ_RBWU01000002.1"/>
</dbReference>
<dbReference type="GO" id="GO:0003677">
    <property type="term" value="F:DNA binding"/>
    <property type="evidence" value="ECO:0007669"/>
    <property type="project" value="UniProtKB-KW"/>
</dbReference>
<protein>
    <submittedName>
        <fullName evidence="5">MarR family transcriptional regulator</fullName>
    </submittedName>
</protein>
<accession>A0A495QRI1</accession>
<dbReference type="PRINTS" id="PR00598">
    <property type="entry name" value="HTHMARR"/>
</dbReference>
<evidence type="ECO:0000259" key="4">
    <source>
        <dbReference type="PROSITE" id="PS50995"/>
    </source>
</evidence>
<keyword evidence="1" id="KW-0805">Transcription regulation</keyword>
<dbReference type="InterPro" id="IPR000835">
    <property type="entry name" value="HTH_MarR-typ"/>
</dbReference>
<keyword evidence="6" id="KW-1185">Reference proteome</keyword>
<keyword evidence="2" id="KW-0238">DNA-binding</keyword>
<dbReference type="GO" id="GO:0003700">
    <property type="term" value="F:DNA-binding transcription factor activity"/>
    <property type="evidence" value="ECO:0007669"/>
    <property type="project" value="InterPro"/>
</dbReference>